<dbReference type="InterPro" id="IPR001584">
    <property type="entry name" value="Integrase_cat-core"/>
</dbReference>
<dbReference type="AlphaFoldDB" id="A0A6D2INE3"/>
<proteinExistence type="predicted"/>
<organism evidence="3 4">
    <name type="scientific">Microthlaspi erraticum</name>
    <dbReference type="NCBI Taxonomy" id="1685480"/>
    <lineage>
        <taxon>Eukaryota</taxon>
        <taxon>Viridiplantae</taxon>
        <taxon>Streptophyta</taxon>
        <taxon>Embryophyta</taxon>
        <taxon>Tracheophyta</taxon>
        <taxon>Spermatophyta</taxon>
        <taxon>Magnoliopsida</taxon>
        <taxon>eudicotyledons</taxon>
        <taxon>Gunneridae</taxon>
        <taxon>Pentapetalae</taxon>
        <taxon>rosids</taxon>
        <taxon>malvids</taxon>
        <taxon>Brassicales</taxon>
        <taxon>Brassicaceae</taxon>
        <taxon>Coluteocarpeae</taxon>
        <taxon>Microthlaspi</taxon>
    </lineage>
</organism>
<dbReference type="Pfam" id="PF07727">
    <property type="entry name" value="RVT_2"/>
    <property type="match status" value="1"/>
</dbReference>
<dbReference type="InterPro" id="IPR057670">
    <property type="entry name" value="SH3_retrovirus"/>
</dbReference>
<feature type="compositionally biased region" description="Acidic residues" evidence="1">
    <location>
        <begin position="336"/>
        <end position="368"/>
    </location>
</feature>
<dbReference type="PANTHER" id="PTHR11439:SF467">
    <property type="entry name" value="INTEGRASE CATALYTIC DOMAIN-CONTAINING PROTEIN"/>
    <property type="match status" value="1"/>
</dbReference>
<evidence type="ECO:0000313" key="3">
    <source>
        <dbReference type="EMBL" id="CAA7026606.1"/>
    </source>
</evidence>
<accession>A0A6D2INE3</accession>
<dbReference type="EMBL" id="CACVBM020001052">
    <property type="protein sequence ID" value="CAA7026606.1"/>
    <property type="molecule type" value="Genomic_DNA"/>
</dbReference>
<dbReference type="Pfam" id="PF13976">
    <property type="entry name" value="gag_pre-integrs"/>
    <property type="match status" value="1"/>
</dbReference>
<dbReference type="InterPro" id="IPR012337">
    <property type="entry name" value="RNaseH-like_sf"/>
</dbReference>
<comment type="caution">
    <text evidence="3">The sequence shown here is derived from an EMBL/GenBank/DDBJ whole genome shotgun (WGS) entry which is preliminary data.</text>
</comment>
<name>A0A6D2INE3_9BRAS</name>
<feature type="compositionally biased region" description="Basic and acidic residues" evidence="1">
    <location>
        <begin position="315"/>
        <end position="335"/>
    </location>
</feature>
<dbReference type="InterPro" id="IPR025724">
    <property type="entry name" value="GAG-pre-integrase_dom"/>
</dbReference>
<keyword evidence="4" id="KW-1185">Reference proteome</keyword>
<dbReference type="Proteomes" id="UP000467841">
    <property type="component" value="Unassembled WGS sequence"/>
</dbReference>
<evidence type="ECO:0000313" key="4">
    <source>
        <dbReference type="Proteomes" id="UP000467841"/>
    </source>
</evidence>
<dbReference type="Pfam" id="PF25597">
    <property type="entry name" value="SH3_retrovirus"/>
    <property type="match status" value="1"/>
</dbReference>
<evidence type="ECO:0000259" key="2">
    <source>
        <dbReference type="PROSITE" id="PS50994"/>
    </source>
</evidence>
<dbReference type="InterPro" id="IPR036397">
    <property type="entry name" value="RNaseH_sf"/>
</dbReference>
<sequence>MVLKDVRHVPDMRLNLISTGKLDDAGLENHFGGGKWKLTRGNLIMARGKKEGSLYVTQAKLCKEEVNVASANMEIWHRRLGHMSEKGLNILARKNLLPNMKGMSLEPCSDCLAGKQHRVAFQRSSTPTRRNHILDLVHTDVCSMSEKSIGGASYFVTFIDDHSRKVWVCLLKSKDQVLDAFKEFVAQVERGTGKKLKCVRSDNGGEYRGPFETFCKSHGIRMEKTPPKTPQLNEEVWSGRKVNYNHLKVFGCRAFVHIPKDERAKLDSKTKECIYLGSPRDEFGYQLWDPKNRKIIRSRDVVFFEDQTIEDIQRSEKPKLKVSKNVEHHQSRDNPEEAVEDGEKDPEEDTTTSDQNGDENEEQEPGEEIELRRSPGGRISSTRYPLDEYVTLTDQEEPESYMEAIVDTHTDKWVEAMQDEMESLHENHTYELVELPKGKRALKNKWVYRIKSEDNSLKPRYKARLVVKGFSQNKGIDFEEIFSPVVKMSSIRVVLGLAATLDLEIEQLDVKTAFLHGDLEEEIYMEQPEGFKVSSKENMVCRLKKSLYGLKQAPRQWYKKFDSFMADHNFKKTTNDHCVFIKRQILGMKITRDRSKKRLWLSQERYVEKVLERFNMHKAKPVNTPLAGHFKLSSEQCPTNEKEKEEMMNTPYASAVGSLMYAMVCTRPDIAYAVGVVSRFLANPGKEHWKAVKWILRYLRGTTKRCLCFGNGKLELQGYNDADWAGNKDSRKSTSGYVTTFAGGAVSWQSKIQKCVALSTTEAEYIAATEACKEMLWMKNFLHALGVKQGKYVLLCDNQSAIHLAKNSTLHSRSNHIDIRHHWIREVLEEKLIHLDKVHTDENWSDIMTKVLPIKKFEDCCQGIGIVTISG</sequence>
<gene>
    <name evidence="3" type="ORF">MERR_LOCUS13841</name>
</gene>
<dbReference type="PROSITE" id="PS50994">
    <property type="entry name" value="INTEGRASE"/>
    <property type="match status" value="1"/>
</dbReference>
<dbReference type="Gene3D" id="3.30.420.10">
    <property type="entry name" value="Ribonuclease H-like superfamily/Ribonuclease H"/>
    <property type="match status" value="1"/>
</dbReference>
<dbReference type="OrthoDB" id="418757at2759"/>
<dbReference type="InterPro" id="IPR043502">
    <property type="entry name" value="DNA/RNA_pol_sf"/>
</dbReference>
<reference evidence="3" key="1">
    <citation type="submission" date="2020-01" db="EMBL/GenBank/DDBJ databases">
        <authorList>
            <person name="Mishra B."/>
        </authorList>
    </citation>
    <scope>NUCLEOTIDE SEQUENCE [LARGE SCALE GENOMIC DNA]</scope>
</reference>
<protein>
    <recommendedName>
        <fullName evidence="2">Integrase catalytic domain-containing protein</fullName>
    </recommendedName>
</protein>
<dbReference type="Pfam" id="PF00665">
    <property type="entry name" value="rve"/>
    <property type="match status" value="1"/>
</dbReference>
<dbReference type="PANTHER" id="PTHR11439">
    <property type="entry name" value="GAG-POL-RELATED RETROTRANSPOSON"/>
    <property type="match status" value="1"/>
</dbReference>
<dbReference type="GO" id="GO:0015074">
    <property type="term" value="P:DNA integration"/>
    <property type="evidence" value="ECO:0007669"/>
    <property type="project" value="InterPro"/>
</dbReference>
<dbReference type="CDD" id="cd09272">
    <property type="entry name" value="RNase_HI_RT_Ty1"/>
    <property type="match status" value="1"/>
</dbReference>
<feature type="region of interest" description="Disordered" evidence="1">
    <location>
        <begin position="315"/>
        <end position="389"/>
    </location>
</feature>
<dbReference type="GO" id="GO:0003676">
    <property type="term" value="F:nucleic acid binding"/>
    <property type="evidence" value="ECO:0007669"/>
    <property type="project" value="InterPro"/>
</dbReference>
<dbReference type="SUPFAM" id="SSF56672">
    <property type="entry name" value="DNA/RNA polymerases"/>
    <property type="match status" value="1"/>
</dbReference>
<evidence type="ECO:0000256" key="1">
    <source>
        <dbReference type="SAM" id="MobiDB-lite"/>
    </source>
</evidence>
<dbReference type="SUPFAM" id="SSF53098">
    <property type="entry name" value="Ribonuclease H-like"/>
    <property type="match status" value="1"/>
</dbReference>
<feature type="domain" description="Integrase catalytic" evidence="2">
    <location>
        <begin position="123"/>
        <end position="236"/>
    </location>
</feature>
<dbReference type="InterPro" id="IPR013103">
    <property type="entry name" value="RVT_2"/>
</dbReference>